<evidence type="ECO:0000256" key="9">
    <source>
        <dbReference type="ARBA" id="ARBA00023125"/>
    </source>
</evidence>
<feature type="binding site" evidence="15">
    <location>
        <position position="89"/>
    </location>
    <ligand>
        <name>DNA</name>
        <dbReference type="ChEBI" id="CHEBI:16991"/>
    </ligand>
</feature>
<evidence type="ECO:0000256" key="11">
    <source>
        <dbReference type="ARBA" id="ARBA00023239"/>
    </source>
</evidence>
<dbReference type="CDD" id="cd08966">
    <property type="entry name" value="EcFpg-like_N"/>
    <property type="match status" value="1"/>
</dbReference>
<evidence type="ECO:0000256" key="8">
    <source>
        <dbReference type="ARBA" id="ARBA00022833"/>
    </source>
</evidence>
<dbReference type="SMART" id="SM00898">
    <property type="entry name" value="Fapy_DNA_glyco"/>
    <property type="match status" value="1"/>
</dbReference>
<comment type="subunit">
    <text evidence="3 15">Monomer.</text>
</comment>
<name>A0A4Q7Z8J1_9GAMM</name>
<keyword evidence="13 15" id="KW-0326">Glycosidase</keyword>
<feature type="domain" description="Formamidopyrimidine-DNA glycosylase catalytic" evidence="17">
    <location>
        <begin position="2"/>
        <end position="111"/>
    </location>
</feature>
<dbReference type="GO" id="GO:0140078">
    <property type="term" value="F:class I DNA-(apurinic or apyrimidinic site) endonuclease activity"/>
    <property type="evidence" value="ECO:0007669"/>
    <property type="project" value="UniProtKB-EC"/>
</dbReference>
<dbReference type="PANTHER" id="PTHR22993">
    <property type="entry name" value="FORMAMIDOPYRIMIDINE-DNA GLYCOSYLASE"/>
    <property type="match status" value="1"/>
</dbReference>
<keyword evidence="10 15" id="KW-0234">DNA repair</keyword>
<reference evidence="18 19" key="1">
    <citation type="submission" date="2019-02" db="EMBL/GenBank/DDBJ databases">
        <title>Genomic Encyclopedia of Type Strains, Phase IV (KMG-IV): sequencing the most valuable type-strain genomes for metagenomic binning, comparative biology and taxonomic classification.</title>
        <authorList>
            <person name="Goeker M."/>
        </authorList>
    </citation>
    <scope>NUCLEOTIDE SEQUENCE [LARGE SCALE GENOMIC DNA]</scope>
    <source>
        <strain evidence="18 19">DSM 105135</strain>
    </source>
</reference>
<evidence type="ECO:0000256" key="1">
    <source>
        <dbReference type="ARBA" id="ARBA00001668"/>
    </source>
</evidence>
<dbReference type="NCBIfam" id="TIGR00577">
    <property type="entry name" value="fpg"/>
    <property type="match status" value="1"/>
</dbReference>
<evidence type="ECO:0000259" key="16">
    <source>
        <dbReference type="PROSITE" id="PS51066"/>
    </source>
</evidence>
<feature type="active site" description="Schiff-base intermediate with DNA" evidence="15">
    <location>
        <position position="2"/>
    </location>
</feature>
<dbReference type="InterPro" id="IPR015886">
    <property type="entry name" value="H2TH_FPG"/>
</dbReference>
<dbReference type="InterPro" id="IPR000214">
    <property type="entry name" value="Znf_DNA_glyclase/AP_lyase"/>
</dbReference>
<evidence type="ECO:0000256" key="7">
    <source>
        <dbReference type="ARBA" id="ARBA00022801"/>
    </source>
</evidence>
<dbReference type="NCBIfam" id="NF002211">
    <property type="entry name" value="PRK01103.1"/>
    <property type="match status" value="1"/>
</dbReference>
<protein>
    <recommendedName>
        <fullName evidence="15">Formamidopyrimidine-DNA glycosylase</fullName>
        <shortName evidence="15">Fapy-DNA glycosylase</shortName>
        <ecNumber evidence="15">3.2.2.23</ecNumber>
    </recommendedName>
    <alternativeName>
        <fullName evidence="15">DNA-(apurinic or apyrimidinic site) lyase MutM</fullName>
        <shortName evidence="15">AP lyase MutM</shortName>
        <ecNumber evidence="15">4.2.99.18</ecNumber>
    </alternativeName>
</protein>
<dbReference type="PROSITE" id="PS51068">
    <property type="entry name" value="FPG_CAT"/>
    <property type="match status" value="1"/>
</dbReference>
<dbReference type="OrthoDB" id="9800855at2"/>
<feature type="binding site" evidence="15">
    <location>
        <position position="108"/>
    </location>
    <ligand>
        <name>DNA</name>
        <dbReference type="ChEBI" id="CHEBI:16991"/>
    </ligand>
</feature>
<dbReference type="EC" id="3.2.2.23" evidence="15"/>
<keyword evidence="7 15" id="KW-0378">Hydrolase</keyword>
<feature type="active site" description="Proton donor" evidence="15">
    <location>
        <position position="3"/>
    </location>
</feature>
<dbReference type="RefSeq" id="WP_130411687.1">
    <property type="nucleotide sequence ID" value="NZ_SHKX01000011.1"/>
</dbReference>
<comment type="caution">
    <text evidence="18">The sequence shown here is derived from an EMBL/GenBank/DDBJ whole genome shotgun (WGS) entry which is preliminary data.</text>
</comment>
<dbReference type="PANTHER" id="PTHR22993:SF9">
    <property type="entry name" value="FORMAMIDOPYRIMIDINE-DNA GLYCOSYLASE"/>
    <property type="match status" value="1"/>
</dbReference>
<dbReference type="AlphaFoldDB" id="A0A4Q7Z8J1"/>
<keyword evidence="11 15" id="KW-0456">Lyase</keyword>
<dbReference type="SMART" id="SM01232">
    <property type="entry name" value="H2TH"/>
    <property type="match status" value="1"/>
</dbReference>
<dbReference type="SUPFAM" id="SSF81624">
    <property type="entry name" value="N-terminal domain of MutM-like DNA repair proteins"/>
    <property type="match status" value="1"/>
</dbReference>
<evidence type="ECO:0000256" key="4">
    <source>
        <dbReference type="ARBA" id="ARBA00022723"/>
    </source>
</evidence>
<evidence type="ECO:0000256" key="5">
    <source>
        <dbReference type="ARBA" id="ARBA00022763"/>
    </source>
</evidence>
<gene>
    <name evidence="15" type="primary">mutM</name>
    <name evidence="15" type="synonym">fpg</name>
    <name evidence="18" type="ORF">EV700_1160</name>
</gene>
<dbReference type="GO" id="GO:0006284">
    <property type="term" value="P:base-excision repair"/>
    <property type="evidence" value="ECO:0007669"/>
    <property type="project" value="InterPro"/>
</dbReference>
<dbReference type="Proteomes" id="UP000292423">
    <property type="component" value="Unassembled WGS sequence"/>
</dbReference>
<evidence type="ECO:0000256" key="2">
    <source>
        <dbReference type="ARBA" id="ARBA00009409"/>
    </source>
</evidence>
<evidence type="ECO:0000256" key="13">
    <source>
        <dbReference type="ARBA" id="ARBA00023295"/>
    </source>
</evidence>
<dbReference type="InterPro" id="IPR010663">
    <property type="entry name" value="Znf_FPG/IleRS"/>
</dbReference>
<feature type="binding site" evidence="15">
    <location>
        <position position="150"/>
    </location>
    <ligand>
        <name>DNA</name>
        <dbReference type="ChEBI" id="CHEBI:16991"/>
    </ligand>
</feature>
<dbReference type="FunFam" id="3.20.190.10:FF:000001">
    <property type="entry name" value="Formamidopyrimidine-DNA glycosylase"/>
    <property type="match status" value="1"/>
</dbReference>
<feature type="active site" description="Proton donor; for beta-elimination activity" evidence="15">
    <location>
        <position position="56"/>
    </location>
</feature>
<dbReference type="SUPFAM" id="SSF46946">
    <property type="entry name" value="S13-like H2TH domain"/>
    <property type="match status" value="1"/>
</dbReference>
<dbReference type="SUPFAM" id="SSF57716">
    <property type="entry name" value="Glucocorticoid receptor-like (DNA-binding domain)"/>
    <property type="match status" value="1"/>
</dbReference>
<dbReference type="Pfam" id="PF06827">
    <property type="entry name" value="zf-FPG_IleRS"/>
    <property type="match status" value="1"/>
</dbReference>
<evidence type="ECO:0000256" key="6">
    <source>
        <dbReference type="ARBA" id="ARBA00022771"/>
    </source>
</evidence>
<dbReference type="GO" id="GO:0003684">
    <property type="term" value="F:damaged DNA binding"/>
    <property type="evidence" value="ECO:0007669"/>
    <property type="project" value="InterPro"/>
</dbReference>
<keyword evidence="9 15" id="KW-0238">DNA-binding</keyword>
<dbReference type="HAMAP" id="MF_00103">
    <property type="entry name" value="Fapy_DNA_glycosyl"/>
    <property type="match status" value="1"/>
</dbReference>
<dbReference type="InterPro" id="IPR020629">
    <property type="entry name" value="FPG_Glyclase"/>
</dbReference>
<evidence type="ECO:0000256" key="14">
    <source>
        <dbReference type="ARBA" id="ARBA00044632"/>
    </source>
</evidence>
<feature type="domain" description="FPG-type" evidence="16">
    <location>
        <begin position="235"/>
        <end position="269"/>
    </location>
</feature>
<evidence type="ECO:0000259" key="17">
    <source>
        <dbReference type="PROSITE" id="PS51068"/>
    </source>
</evidence>
<dbReference type="FunFam" id="1.10.8.50:FF:000003">
    <property type="entry name" value="Formamidopyrimidine-DNA glycosylase"/>
    <property type="match status" value="1"/>
</dbReference>
<dbReference type="Gene3D" id="3.20.190.10">
    <property type="entry name" value="MutM-like, N-terminal"/>
    <property type="match status" value="1"/>
</dbReference>
<evidence type="ECO:0000256" key="3">
    <source>
        <dbReference type="ARBA" id="ARBA00011245"/>
    </source>
</evidence>
<accession>A0A4Q7Z8J1</accession>
<dbReference type="Gene3D" id="1.10.8.50">
    <property type="match status" value="1"/>
</dbReference>
<comment type="catalytic activity">
    <reaction evidence="1 15">
        <text>Hydrolysis of DNA containing ring-opened 7-methylguanine residues, releasing 2,6-diamino-4-hydroxy-5-(N-methyl)formamidopyrimidine.</text>
        <dbReference type="EC" id="3.2.2.23"/>
    </reaction>
</comment>
<evidence type="ECO:0000313" key="18">
    <source>
        <dbReference type="EMBL" id="RZU46778.1"/>
    </source>
</evidence>
<keyword evidence="8 15" id="KW-0862">Zinc</keyword>
<dbReference type="PROSITE" id="PS51066">
    <property type="entry name" value="ZF_FPG_2"/>
    <property type="match status" value="1"/>
</dbReference>
<dbReference type="InterPro" id="IPR010979">
    <property type="entry name" value="Ribosomal_uS13-like_H2TH"/>
</dbReference>
<evidence type="ECO:0000256" key="12">
    <source>
        <dbReference type="ARBA" id="ARBA00023268"/>
    </source>
</evidence>
<proteinExistence type="inferred from homology"/>
<organism evidence="18 19">
    <name type="scientific">Fluviicoccus keumensis</name>
    <dbReference type="NCBI Taxonomy" id="1435465"/>
    <lineage>
        <taxon>Bacteria</taxon>
        <taxon>Pseudomonadati</taxon>
        <taxon>Pseudomonadota</taxon>
        <taxon>Gammaproteobacteria</taxon>
        <taxon>Moraxellales</taxon>
        <taxon>Moraxellaceae</taxon>
        <taxon>Fluviicoccus</taxon>
    </lineage>
</organism>
<keyword evidence="5 15" id="KW-0227">DNA damage</keyword>
<keyword evidence="19" id="KW-1185">Reference proteome</keyword>
<dbReference type="GO" id="GO:0034039">
    <property type="term" value="F:8-oxo-7,8-dihydroguanine DNA N-glycosylase activity"/>
    <property type="evidence" value="ECO:0007669"/>
    <property type="project" value="TreeGrafter"/>
</dbReference>
<keyword evidence="12 15" id="KW-0511">Multifunctional enzyme</keyword>
<dbReference type="EMBL" id="SHKX01000011">
    <property type="protein sequence ID" value="RZU46778.1"/>
    <property type="molecule type" value="Genomic_DNA"/>
</dbReference>
<dbReference type="Pfam" id="PF01149">
    <property type="entry name" value="Fapy_DNA_glyco"/>
    <property type="match status" value="1"/>
</dbReference>
<evidence type="ECO:0000256" key="15">
    <source>
        <dbReference type="HAMAP-Rule" id="MF_00103"/>
    </source>
</evidence>
<evidence type="ECO:0000313" key="19">
    <source>
        <dbReference type="Proteomes" id="UP000292423"/>
    </source>
</evidence>
<comment type="similarity">
    <text evidence="2 15">Belongs to the FPG family.</text>
</comment>
<dbReference type="EC" id="4.2.99.18" evidence="15"/>
<dbReference type="InterPro" id="IPR012319">
    <property type="entry name" value="FPG_cat"/>
</dbReference>
<dbReference type="Pfam" id="PF06831">
    <property type="entry name" value="H2TH"/>
    <property type="match status" value="1"/>
</dbReference>
<evidence type="ECO:0000256" key="10">
    <source>
        <dbReference type="ARBA" id="ARBA00023204"/>
    </source>
</evidence>
<feature type="active site" description="Proton donor; for delta-elimination activity" evidence="15">
    <location>
        <position position="259"/>
    </location>
</feature>
<keyword evidence="4 15" id="KW-0479">Metal-binding</keyword>
<sequence>MPELPEVETTRLGLRPVVGQAVRSVQIRNASLRQPVSPEIQELPGQAILDIRRRGKYLLFQTSKGLFLVHLGMSGSLRLSPADETPRKHDHVLLQLSGGLSLRFHDPRRFGLFLWLQDGAETHPLLTTLGPEPFEHGFSADYLFTQSRKRSIPVKSFIMDNHVVVGVGNIYASESLFLTGLNPMMPANRLTALDCAMLRSTIRHILGQAIRRGGTTLRDFVNSSGNPGYFQQELMVYGREKENCRICRSELQLVRIAGRSTVFCPSCQPVRP</sequence>
<comment type="function">
    <text evidence="15">Involved in base excision repair of DNA damaged by oxidation or by mutagenic agents. Acts as DNA glycosylase that recognizes and removes damaged bases. Has a preference for oxidized purines, such as 7,8-dihydro-8-oxoguanine (8-oxoG). Has AP (apurinic/apyrimidinic) lyase activity and introduces nicks in the DNA strand. Cleaves the DNA backbone by beta-delta elimination to generate a single-strand break at the site of the removed base with both 3'- and 5'-phosphates.</text>
</comment>
<dbReference type="GO" id="GO:0008270">
    <property type="term" value="F:zinc ion binding"/>
    <property type="evidence" value="ECO:0007669"/>
    <property type="project" value="UniProtKB-UniRule"/>
</dbReference>
<dbReference type="InterPro" id="IPR035937">
    <property type="entry name" value="FPG_N"/>
</dbReference>
<comment type="cofactor">
    <cofactor evidence="15">
        <name>Zn(2+)</name>
        <dbReference type="ChEBI" id="CHEBI:29105"/>
    </cofactor>
    <text evidence="15">Binds 1 zinc ion per subunit.</text>
</comment>
<comment type="catalytic activity">
    <reaction evidence="14 15">
        <text>2'-deoxyribonucleotide-(2'-deoxyribose 5'-phosphate)-2'-deoxyribonucleotide-DNA = a 3'-end 2'-deoxyribonucleotide-(2,3-dehydro-2,3-deoxyribose 5'-phosphate)-DNA + a 5'-end 5'-phospho-2'-deoxyribonucleoside-DNA + H(+)</text>
        <dbReference type="Rhea" id="RHEA:66592"/>
        <dbReference type="Rhea" id="RHEA-COMP:13180"/>
        <dbReference type="Rhea" id="RHEA-COMP:16897"/>
        <dbReference type="Rhea" id="RHEA-COMP:17067"/>
        <dbReference type="ChEBI" id="CHEBI:15378"/>
        <dbReference type="ChEBI" id="CHEBI:136412"/>
        <dbReference type="ChEBI" id="CHEBI:157695"/>
        <dbReference type="ChEBI" id="CHEBI:167181"/>
        <dbReference type="EC" id="4.2.99.18"/>
    </reaction>
</comment>
<keyword evidence="6 15" id="KW-0863">Zinc-finger</keyword>